<evidence type="ECO:0000256" key="1">
    <source>
        <dbReference type="ARBA" id="ARBA00004123"/>
    </source>
</evidence>
<feature type="region of interest" description="Disordered" evidence="7">
    <location>
        <begin position="633"/>
        <end position="722"/>
    </location>
</feature>
<evidence type="ECO:0000313" key="9">
    <source>
        <dbReference type="EMBL" id="KAF6764929.1"/>
    </source>
</evidence>
<dbReference type="PROSITE" id="PS50048">
    <property type="entry name" value="ZN2_CY6_FUNGAL_2"/>
    <property type="match status" value="1"/>
</dbReference>
<evidence type="ECO:0000256" key="4">
    <source>
        <dbReference type="ARBA" id="ARBA00023125"/>
    </source>
</evidence>
<feature type="compositionally biased region" description="Pro residues" evidence="7">
    <location>
        <begin position="92"/>
        <end position="118"/>
    </location>
</feature>
<feature type="region of interest" description="Disordered" evidence="7">
    <location>
        <begin position="198"/>
        <end position="232"/>
    </location>
</feature>
<keyword evidence="4" id="KW-0238">DNA-binding</keyword>
<feature type="compositionally biased region" description="Low complexity" evidence="7">
    <location>
        <begin position="698"/>
        <end position="722"/>
    </location>
</feature>
<dbReference type="AlphaFoldDB" id="A0A8H6MG06"/>
<dbReference type="InterPro" id="IPR001138">
    <property type="entry name" value="Zn2Cys6_DnaBD"/>
</dbReference>
<feature type="compositionally biased region" description="Acidic residues" evidence="7">
    <location>
        <begin position="163"/>
        <end position="173"/>
    </location>
</feature>
<dbReference type="InterPro" id="IPR036864">
    <property type="entry name" value="Zn2-C6_fun-type_DNA-bd_sf"/>
</dbReference>
<feature type="compositionally biased region" description="Low complexity" evidence="7">
    <location>
        <begin position="806"/>
        <end position="847"/>
    </location>
</feature>
<name>A0A8H6MG06_9AGAR</name>
<dbReference type="InterPro" id="IPR051089">
    <property type="entry name" value="prtT"/>
</dbReference>
<dbReference type="EMBL" id="JACGCI010000003">
    <property type="protein sequence ID" value="KAF6764929.1"/>
    <property type="molecule type" value="Genomic_DNA"/>
</dbReference>
<feature type="region of interest" description="Disordered" evidence="7">
    <location>
        <begin position="52"/>
        <end position="182"/>
    </location>
</feature>
<dbReference type="CDD" id="cd00067">
    <property type="entry name" value="GAL4"/>
    <property type="match status" value="1"/>
</dbReference>
<dbReference type="PROSITE" id="PS00463">
    <property type="entry name" value="ZN2_CY6_FUNGAL_1"/>
    <property type="match status" value="1"/>
</dbReference>
<dbReference type="Gene3D" id="4.10.240.10">
    <property type="entry name" value="Zn(2)-C6 fungal-type DNA-binding domain"/>
    <property type="match status" value="1"/>
</dbReference>
<dbReference type="GO" id="GO:0000976">
    <property type="term" value="F:transcription cis-regulatory region binding"/>
    <property type="evidence" value="ECO:0007669"/>
    <property type="project" value="TreeGrafter"/>
</dbReference>
<keyword evidence="10" id="KW-1185">Reference proteome</keyword>
<proteinExistence type="predicted"/>
<keyword evidence="3" id="KW-0805">Transcription regulation</keyword>
<dbReference type="InterPro" id="IPR007219">
    <property type="entry name" value="XnlR_reg_dom"/>
</dbReference>
<evidence type="ECO:0000256" key="5">
    <source>
        <dbReference type="ARBA" id="ARBA00023163"/>
    </source>
</evidence>
<feature type="compositionally biased region" description="Pro residues" evidence="7">
    <location>
        <begin position="796"/>
        <end position="805"/>
    </location>
</feature>
<dbReference type="CDD" id="cd12148">
    <property type="entry name" value="fungal_TF_MHR"/>
    <property type="match status" value="1"/>
</dbReference>
<evidence type="ECO:0000313" key="10">
    <source>
        <dbReference type="Proteomes" id="UP000521943"/>
    </source>
</evidence>
<dbReference type="GO" id="GO:0008270">
    <property type="term" value="F:zinc ion binding"/>
    <property type="evidence" value="ECO:0007669"/>
    <property type="project" value="InterPro"/>
</dbReference>
<keyword evidence="6" id="KW-0539">Nucleus</keyword>
<dbReference type="SUPFAM" id="SSF57701">
    <property type="entry name" value="Zn2/Cys6 DNA-binding domain"/>
    <property type="match status" value="1"/>
</dbReference>
<evidence type="ECO:0000259" key="8">
    <source>
        <dbReference type="PROSITE" id="PS50048"/>
    </source>
</evidence>
<dbReference type="Pfam" id="PF00172">
    <property type="entry name" value="Zn_clus"/>
    <property type="match status" value="1"/>
</dbReference>
<dbReference type="SMART" id="SM00066">
    <property type="entry name" value="GAL4"/>
    <property type="match status" value="1"/>
</dbReference>
<keyword evidence="5" id="KW-0804">Transcription</keyword>
<gene>
    <name evidence="9" type="ORF">DFP72DRAFT_1120773</name>
</gene>
<sequence>MDIDPPLQKPPVVRGARACTVCRTAKMKCVGAEDGSKPCQRCKRANTECVFEKHRRGRKPGSKLSEASKMLRRLEKGLNTAKLKSQSAEAPPVSPYPPQDPHGPPPPQEQYQGMPPPDTAYAPSPSASQYVPNNLPPISIPAYQNGESYPSASNGNNNRQIDPEDDEEEDGDKNEDFYPAKLIKRENQRNYFRTILNPEEGPSASRASPVQAGSDPGHQHVQPRLPPLPVGPQDPITSGMLTEEDAKMLFDLFFLRLNPFINLFDPCLHTAPYVRAKCPFLFTTLLMVCCKFWRPNLFKATQKLANDFAVHAFAEAWKRVEVVQAFACLTYWKDPGDNRTWTYIGYACRMAVELSLNKYVAHPPPNETDLQKLERRNRERTYLVMFIHDRSLSTQTGRHWMLPEGDLVKYSTSWHIGGIKGIVRPEDVIIAAFVQLRLIAAETTEIFASNKGNADINYEVVLRNCNAKLTLWDEQWRAEMVKAKGETFHFSFLSFFRLYVRLFLNSFGIQASLMPGSRTTPSLGALTSCYSSALDSLRIASDDFVKMSMLCYGQESITVMTAYSAVFLLKLLQTATTYSQIGETTANDIYRLIQKTAESYYEASNLSPVATSAAYHARFLESLLANEIFRSRRNDRGRNDNGMPIDPRLQNQPPGPPQGAVVQNSPTQPPYPHPGPRGQEFQFPASPNMPSHPQGGMNQSYQQQQQQHAQQQEYSQQQQASNAANMSYYAQHHPNLPSAPSHASELDAHYWKNMFLELGFGGNSETQTNVLAVGTSDMRNAPPYMEHPSHTHHQHAPPPPPPPPQHTMHQQSPMSYHPQMHGPHGPPVQQQQQQQQQQVPVHPQYNH</sequence>
<feature type="region of interest" description="Disordered" evidence="7">
    <location>
        <begin position="777"/>
        <end position="847"/>
    </location>
</feature>
<evidence type="ECO:0000256" key="6">
    <source>
        <dbReference type="ARBA" id="ARBA00023242"/>
    </source>
</evidence>
<comment type="caution">
    <text evidence="9">The sequence shown here is derived from an EMBL/GenBank/DDBJ whole genome shotgun (WGS) entry which is preliminary data.</text>
</comment>
<dbReference type="PANTHER" id="PTHR31845:SF19">
    <property type="entry name" value="TRANSCRIPTION FACTOR DOMAIN-CONTAINING PROTEIN"/>
    <property type="match status" value="1"/>
</dbReference>
<evidence type="ECO:0000256" key="3">
    <source>
        <dbReference type="ARBA" id="ARBA00023015"/>
    </source>
</evidence>
<evidence type="ECO:0000256" key="2">
    <source>
        <dbReference type="ARBA" id="ARBA00022723"/>
    </source>
</evidence>
<organism evidence="9 10">
    <name type="scientific">Ephemerocybe angulata</name>
    <dbReference type="NCBI Taxonomy" id="980116"/>
    <lineage>
        <taxon>Eukaryota</taxon>
        <taxon>Fungi</taxon>
        <taxon>Dikarya</taxon>
        <taxon>Basidiomycota</taxon>
        <taxon>Agaricomycotina</taxon>
        <taxon>Agaricomycetes</taxon>
        <taxon>Agaricomycetidae</taxon>
        <taxon>Agaricales</taxon>
        <taxon>Agaricineae</taxon>
        <taxon>Psathyrellaceae</taxon>
        <taxon>Ephemerocybe</taxon>
    </lineage>
</organism>
<dbReference type="Proteomes" id="UP000521943">
    <property type="component" value="Unassembled WGS sequence"/>
</dbReference>
<protein>
    <submittedName>
        <fullName evidence="9">Fungal-specific transcription factor domain-containing protein</fullName>
    </submittedName>
</protein>
<dbReference type="OrthoDB" id="3163292at2759"/>
<feature type="domain" description="Zn(2)-C6 fungal-type" evidence="8">
    <location>
        <begin position="18"/>
        <end position="51"/>
    </location>
</feature>
<dbReference type="GO" id="GO:0005634">
    <property type="term" value="C:nucleus"/>
    <property type="evidence" value="ECO:0007669"/>
    <property type="project" value="UniProtKB-SubCell"/>
</dbReference>
<keyword evidence="2" id="KW-0479">Metal-binding</keyword>
<dbReference type="PANTHER" id="PTHR31845">
    <property type="entry name" value="FINGER DOMAIN PROTEIN, PUTATIVE-RELATED"/>
    <property type="match status" value="1"/>
</dbReference>
<dbReference type="Pfam" id="PF04082">
    <property type="entry name" value="Fungal_trans"/>
    <property type="match status" value="1"/>
</dbReference>
<comment type="subcellular location">
    <subcellularLocation>
        <location evidence="1">Nucleus</location>
    </subcellularLocation>
</comment>
<dbReference type="GO" id="GO:0006351">
    <property type="term" value="P:DNA-templated transcription"/>
    <property type="evidence" value="ECO:0007669"/>
    <property type="project" value="InterPro"/>
</dbReference>
<accession>A0A8H6MG06</accession>
<reference evidence="9 10" key="1">
    <citation type="submission" date="2020-07" db="EMBL/GenBank/DDBJ databases">
        <title>Comparative genomics of pyrophilous fungi reveals a link between fire events and developmental genes.</title>
        <authorList>
            <consortium name="DOE Joint Genome Institute"/>
            <person name="Steindorff A.S."/>
            <person name="Carver A."/>
            <person name="Calhoun S."/>
            <person name="Stillman K."/>
            <person name="Liu H."/>
            <person name="Lipzen A."/>
            <person name="Pangilinan J."/>
            <person name="Labutti K."/>
            <person name="Bruns T.D."/>
            <person name="Grigoriev I.V."/>
        </authorList>
    </citation>
    <scope>NUCLEOTIDE SEQUENCE [LARGE SCALE GENOMIC DNA]</scope>
    <source>
        <strain evidence="9 10">CBS 144469</strain>
    </source>
</reference>
<feature type="compositionally biased region" description="Polar residues" evidence="7">
    <location>
        <begin position="145"/>
        <end position="160"/>
    </location>
</feature>
<evidence type="ECO:0000256" key="7">
    <source>
        <dbReference type="SAM" id="MobiDB-lite"/>
    </source>
</evidence>
<dbReference type="GO" id="GO:0000981">
    <property type="term" value="F:DNA-binding transcription factor activity, RNA polymerase II-specific"/>
    <property type="evidence" value="ECO:0007669"/>
    <property type="project" value="InterPro"/>
</dbReference>